<dbReference type="Gene3D" id="1.10.600.10">
    <property type="entry name" value="Farnesyl Diphosphate Synthase"/>
    <property type="match status" value="1"/>
</dbReference>
<keyword evidence="4" id="KW-0479">Metal-binding</keyword>
<keyword evidence="3 7" id="KW-0808">Transferase</keyword>
<proteinExistence type="inferred from homology"/>
<evidence type="ECO:0000313" key="11">
    <source>
        <dbReference type="Proteomes" id="UP000247005"/>
    </source>
</evidence>
<protein>
    <submittedName>
        <fullName evidence="9">Geranylgeranyl pyrophosphate synthase</fullName>
    </submittedName>
</protein>
<name>A0A2P5GS93_9ENTR</name>
<dbReference type="InterPro" id="IPR033749">
    <property type="entry name" value="Polyprenyl_synt_CS"/>
</dbReference>
<comment type="cofactor">
    <cofactor evidence="1">
        <name>Mg(2+)</name>
        <dbReference type="ChEBI" id="CHEBI:18420"/>
    </cofactor>
</comment>
<reference evidence="10 11" key="1">
    <citation type="submission" date="2018-01" db="EMBL/GenBank/DDBJ databases">
        <title>Superficieibacter electus gen. nov., sp. nov., an extended-spectrum beta-lactamase possessing member of the Enterobacteriaceae family, isolated from intensive care unit surfaces.</title>
        <authorList>
            <person name="Potter R.F."/>
            <person name="D'Souza A.W."/>
        </authorList>
    </citation>
    <scope>NUCLEOTIDE SEQUENCE [LARGE SCALE GENOMIC DNA]</scope>
    <source>
        <strain evidence="9 11">BP-1</strain>
        <strain evidence="8 10">BP-2</strain>
    </source>
</reference>
<evidence type="ECO:0000313" key="10">
    <source>
        <dbReference type="Proteomes" id="UP000237073"/>
    </source>
</evidence>
<organism evidence="9 11">
    <name type="scientific">Superficieibacter electus</name>
    <dbReference type="NCBI Taxonomy" id="2022662"/>
    <lineage>
        <taxon>Bacteria</taxon>
        <taxon>Pseudomonadati</taxon>
        <taxon>Pseudomonadota</taxon>
        <taxon>Gammaproteobacteria</taxon>
        <taxon>Enterobacterales</taxon>
        <taxon>Enterobacteriaceae</taxon>
        <taxon>Superficieibacter</taxon>
    </lineage>
</organism>
<evidence type="ECO:0000256" key="7">
    <source>
        <dbReference type="RuleBase" id="RU004466"/>
    </source>
</evidence>
<evidence type="ECO:0000256" key="2">
    <source>
        <dbReference type="ARBA" id="ARBA00006706"/>
    </source>
</evidence>
<dbReference type="InterPro" id="IPR000092">
    <property type="entry name" value="Polyprenyl_synt"/>
</dbReference>
<dbReference type="OrthoDB" id="9805316at2"/>
<dbReference type="GO" id="GO:0120531">
    <property type="term" value="F:prenyl diphosphate synthase activity"/>
    <property type="evidence" value="ECO:0007669"/>
    <property type="project" value="UniProtKB-ARBA"/>
</dbReference>
<accession>A0A2P5GS93</accession>
<keyword evidence="10" id="KW-1185">Reference proteome</keyword>
<sequence length="303" mass="33360">MNVDYEQEMQALRVALQQRLEQLLPVGNQQDRVGEAMREGTLAAGKRIRPLLLLLTAKDLGCDPDKPGLLDLACAVEMIHAASLMLDDIPCMDNAMQRRGMPTIHRQYGESVAILAAIGLLSRAFGVVAEAQSLPHAFKTQVVTELSTAVGMQGLVQGQYRDLVEGRQARSAEAILLTNDLKTSRLFDATLQMAAIVADASVHARQRLRCFAQDLGLVFQLMDDLSDGVSGTGKDINQDSGKSTLVEMLGVDAVHQRLCEHLRSADEHLAIACNQGQSTRRFMRVWFDKQKTMFGLDWSLPEC</sequence>
<dbReference type="FunFam" id="1.10.600.10:FF:000001">
    <property type="entry name" value="Geranylgeranyl diphosphate synthase"/>
    <property type="match status" value="1"/>
</dbReference>
<dbReference type="AlphaFoldDB" id="A0A2P5GS93"/>
<dbReference type="GO" id="GO:0046872">
    <property type="term" value="F:metal ion binding"/>
    <property type="evidence" value="ECO:0007669"/>
    <property type="project" value="UniProtKB-KW"/>
</dbReference>
<evidence type="ECO:0000256" key="3">
    <source>
        <dbReference type="ARBA" id="ARBA00022679"/>
    </source>
</evidence>
<keyword evidence="6" id="KW-0414">Isoprene biosynthesis</keyword>
<dbReference type="CDD" id="cd00685">
    <property type="entry name" value="Trans_IPPS_HT"/>
    <property type="match status" value="1"/>
</dbReference>
<dbReference type="PANTHER" id="PTHR43281">
    <property type="entry name" value="FARNESYL DIPHOSPHATE SYNTHASE"/>
    <property type="match status" value="1"/>
</dbReference>
<dbReference type="Pfam" id="PF00348">
    <property type="entry name" value="polyprenyl_synt"/>
    <property type="match status" value="1"/>
</dbReference>
<comment type="similarity">
    <text evidence="2 7">Belongs to the FPP/GGPP synthase family.</text>
</comment>
<comment type="caution">
    <text evidence="9">The sequence shown here is derived from an EMBL/GenBank/DDBJ whole genome shotgun (WGS) entry which is preliminary data.</text>
</comment>
<dbReference type="Proteomes" id="UP000237073">
    <property type="component" value="Unassembled WGS sequence"/>
</dbReference>
<evidence type="ECO:0000256" key="1">
    <source>
        <dbReference type="ARBA" id="ARBA00001946"/>
    </source>
</evidence>
<dbReference type="SFLD" id="SFLDS00005">
    <property type="entry name" value="Isoprenoid_Synthase_Type_I"/>
    <property type="match status" value="1"/>
</dbReference>
<dbReference type="Proteomes" id="UP000247005">
    <property type="component" value="Unassembled WGS sequence"/>
</dbReference>
<evidence type="ECO:0000256" key="5">
    <source>
        <dbReference type="ARBA" id="ARBA00022842"/>
    </source>
</evidence>
<gene>
    <name evidence="9" type="ORF">CHU32_07060</name>
    <name evidence="8" type="ORF">CHU33_04105</name>
</gene>
<evidence type="ECO:0000313" key="8">
    <source>
        <dbReference type="EMBL" id="POP46671.1"/>
    </source>
</evidence>
<dbReference type="PROSITE" id="PS00723">
    <property type="entry name" value="POLYPRENYL_SYNTHASE_1"/>
    <property type="match status" value="1"/>
</dbReference>
<evidence type="ECO:0000256" key="4">
    <source>
        <dbReference type="ARBA" id="ARBA00022723"/>
    </source>
</evidence>
<dbReference type="GO" id="GO:0016114">
    <property type="term" value="P:terpenoid biosynthetic process"/>
    <property type="evidence" value="ECO:0007669"/>
    <property type="project" value="UniProtKB-ARBA"/>
</dbReference>
<evidence type="ECO:0000313" key="9">
    <source>
        <dbReference type="EMBL" id="POP49409.1"/>
    </source>
</evidence>
<dbReference type="GO" id="GO:0008654">
    <property type="term" value="P:phospholipid biosynthetic process"/>
    <property type="evidence" value="ECO:0007669"/>
    <property type="project" value="UniProtKB-ARBA"/>
</dbReference>
<dbReference type="SUPFAM" id="SSF48576">
    <property type="entry name" value="Terpenoid synthases"/>
    <property type="match status" value="1"/>
</dbReference>
<dbReference type="EMBL" id="PQGD01000005">
    <property type="protein sequence ID" value="POP49409.1"/>
    <property type="molecule type" value="Genomic_DNA"/>
</dbReference>
<keyword evidence="5" id="KW-0460">Magnesium</keyword>
<dbReference type="PROSITE" id="PS00444">
    <property type="entry name" value="POLYPRENYL_SYNTHASE_2"/>
    <property type="match status" value="1"/>
</dbReference>
<dbReference type="PANTHER" id="PTHR43281:SF1">
    <property type="entry name" value="FARNESYL DIPHOSPHATE SYNTHASE"/>
    <property type="match status" value="1"/>
</dbReference>
<dbReference type="EMBL" id="PQGE01000003">
    <property type="protein sequence ID" value="POP46671.1"/>
    <property type="molecule type" value="Genomic_DNA"/>
</dbReference>
<evidence type="ECO:0000256" key="6">
    <source>
        <dbReference type="ARBA" id="ARBA00023229"/>
    </source>
</evidence>
<dbReference type="InterPro" id="IPR008949">
    <property type="entry name" value="Isoprenoid_synthase_dom_sf"/>
</dbReference>
<dbReference type="RefSeq" id="WP_103674812.1">
    <property type="nucleotide sequence ID" value="NZ_PQGD01000005.1"/>
</dbReference>